<dbReference type="SUPFAM" id="SSF52540">
    <property type="entry name" value="P-loop containing nucleoside triphosphate hydrolases"/>
    <property type="match status" value="2"/>
</dbReference>
<dbReference type="SMART" id="SM00490">
    <property type="entry name" value="HELICc"/>
    <property type="match status" value="1"/>
</dbReference>
<dbReference type="GO" id="GO:0003677">
    <property type="term" value="F:DNA binding"/>
    <property type="evidence" value="ECO:0007669"/>
    <property type="project" value="UniProtKB-KW"/>
</dbReference>
<evidence type="ECO:0000256" key="6">
    <source>
        <dbReference type="ARBA" id="ARBA00022741"/>
    </source>
</evidence>
<sequence>MPITLNSDSSSPEDQRKQKSKSSHSREKKDKSSQKPDSSSSLSRWLTAAPSPMPKVSSVSTPKTQKSEVSKCMTNNTSFKRKKGDELLLNDVSASENEEIDSDVESISDDLDSEDEDSISGNLQDKIIQFLQEASLDELSLISGCSIKKAQKIISLRPFNTWKDVFFKDNGLSIDLVHGCKVVLKERQVVRDLMGRCEKIAQKMTKDVTQVIEAVYLFPYQLIGLKWLILLHQHKLSGILADEMGLGKTIQAISFLAHLYEKGIKGPHLITVPSSTLDNWVRELGLWCPSLKVLIYYGSVEDRRYLRQDILSGLVEFNIIVSTYNLTIGNDYDRSLFRKLRLKYAVFDEGHMLKNMNSLRYRHLMAINAEHRLLLTGTPLQNNLLELMSLLNFIMPSMFSSSTSQISKMFSTKSSEEESSFHKKRVAQAKLIMKPFILRRVKNLSDKLYRGCQENVPSKLEDLKNKVGMLKTIFLTLIVCPTIPIFCLSSERELCNVMMQLRKMANHPLLHRQYYTSDKLAAMSKAMLKESTHFDADAELIQEDMEVMSDFELHNLCKQYSSISSFQLEKELLLDSGKFALLTKILCRLKEKGDRVVLFSQFTMMLDIVEVLLKHLDHQFVRLDGSTPMAERIGLIDKYNTNPEIFVFLLSTRAGGQGINLASANTVILHDIDCNPFNDKQAEDRCHRMGQTRTVQVIKLVSRDSIEACMLRVGQEKLKLEQDMTTDGDEDGAITEQMAELLKVSLGL</sequence>
<dbReference type="GO" id="GO:0005694">
    <property type="term" value="C:chromosome"/>
    <property type="evidence" value="ECO:0007669"/>
    <property type="project" value="UniProtKB-SubCell"/>
</dbReference>
<keyword evidence="9" id="KW-0347">Helicase</keyword>
<dbReference type="GO" id="GO:0006325">
    <property type="term" value="P:chromatin organization"/>
    <property type="evidence" value="ECO:0007669"/>
    <property type="project" value="UniProtKB-KW"/>
</dbReference>
<dbReference type="GO" id="GO:0005634">
    <property type="term" value="C:nucleus"/>
    <property type="evidence" value="ECO:0007669"/>
    <property type="project" value="UniProtKB-SubCell"/>
</dbReference>
<evidence type="ECO:0000256" key="2">
    <source>
        <dbReference type="ARBA" id="ARBA00004286"/>
    </source>
</evidence>
<dbReference type="SMART" id="SM00487">
    <property type="entry name" value="DEXDc"/>
    <property type="match status" value="1"/>
</dbReference>
<evidence type="ECO:0000256" key="15">
    <source>
        <dbReference type="ARBA" id="ARBA00048432"/>
    </source>
</evidence>
<reference evidence="20" key="1">
    <citation type="submission" date="2025-08" db="UniProtKB">
        <authorList>
            <consortium name="Ensembl"/>
        </authorList>
    </citation>
    <scope>IDENTIFICATION</scope>
</reference>
<evidence type="ECO:0000256" key="3">
    <source>
        <dbReference type="ARBA" id="ARBA00007025"/>
    </source>
</evidence>
<dbReference type="AlphaFoldDB" id="A0A8C1Z4Q3"/>
<evidence type="ECO:0000256" key="8">
    <source>
        <dbReference type="ARBA" id="ARBA00022801"/>
    </source>
</evidence>
<evidence type="ECO:0000256" key="5">
    <source>
        <dbReference type="ARBA" id="ARBA00022454"/>
    </source>
</evidence>
<evidence type="ECO:0000256" key="7">
    <source>
        <dbReference type="ARBA" id="ARBA00022763"/>
    </source>
</evidence>
<dbReference type="CDD" id="cd18793">
    <property type="entry name" value="SF2_C_SNF"/>
    <property type="match status" value="1"/>
</dbReference>
<dbReference type="InterPro" id="IPR014001">
    <property type="entry name" value="Helicase_ATP-bd"/>
</dbReference>
<keyword evidence="12" id="KW-0238">DNA-binding</keyword>
<dbReference type="Gene3D" id="3.40.50.10810">
    <property type="entry name" value="Tandem AAA-ATPase domain"/>
    <property type="match status" value="1"/>
</dbReference>
<dbReference type="EC" id="3.6.4.12" evidence="4"/>
<dbReference type="InterPro" id="IPR000330">
    <property type="entry name" value="SNF2_N"/>
</dbReference>
<feature type="domain" description="Helicase ATP-binding" evidence="18">
    <location>
        <begin position="229"/>
        <end position="397"/>
    </location>
</feature>
<dbReference type="FunFam" id="3.40.50.300:FF:000639">
    <property type="entry name" value="SWI/SNF-related matrix-associated actin-dependent regulator of chromatin subfamily A containing DEAD/H box 1 isoform X1"/>
    <property type="match status" value="1"/>
</dbReference>
<dbReference type="PANTHER" id="PTHR10799">
    <property type="entry name" value="SNF2/RAD54 HELICASE FAMILY"/>
    <property type="match status" value="1"/>
</dbReference>
<keyword evidence="13" id="KW-0234">DNA repair</keyword>
<keyword evidence="7" id="KW-0227">DNA damage</keyword>
<dbReference type="FunFam" id="3.40.50.10810:FF:000014">
    <property type="entry name" value="SWI/SNF-related matrix-associated actin-dependent regulator of chromatin subfamily A containing DEAD/H box 1"/>
    <property type="match status" value="1"/>
</dbReference>
<feature type="domain" description="Helicase C-terminal" evidence="19">
    <location>
        <begin position="581"/>
        <end position="733"/>
    </location>
</feature>
<evidence type="ECO:0000256" key="12">
    <source>
        <dbReference type="ARBA" id="ARBA00023125"/>
    </source>
</evidence>
<feature type="region of interest" description="Disordered" evidence="17">
    <location>
        <begin position="91"/>
        <end position="116"/>
    </location>
</feature>
<protein>
    <recommendedName>
        <fullName evidence="4">DNA helicase</fullName>
        <ecNumber evidence="4">3.6.4.12</ecNumber>
    </recommendedName>
</protein>
<evidence type="ECO:0000313" key="20">
    <source>
        <dbReference type="Ensembl" id="ENSCCRP00015053148.1"/>
    </source>
</evidence>
<proteinExistence type="inferred from homology"/>
<dbReference type="CDD" id="cd17998">
    <property type="entry name" value="DEXHc_SMARCAD1"/>
    <property type="match status" value="1"/>
</dbReference>
<dbReference type="GO" id="GO:0006281">
    <property type="term" value="P:DNA repair"/>
    <property type="evidence" value="ECO:0007669"/>
    <property type="project" value="UniProtKB-KW"/>
</dbReference>
<feature type="region of interest" description="Disordered" evidence="17">
    <location>
        <begin position="1"/>
        <end position="73"/>
    </location>
</feature>
<comment type="subcellular location">
    <subcellularLocation>
        <location evidence="2">Chromosome</location>
    </subcellularLocation>
    <subcellularLocation>
        <location evidence="1">Nucleus</location>
    </subcellularLocation>
</comment>
<keyword evidence="14" id="KW-0539">Nucleus</keyword>
<dbReference type="InterPro" id="IPR001650">
    <property type="entry name" value="Helicase_C-like"/>
</dbReference>
<comment type="function">
    <text evidence="16">DNA helicase that possesses intrinsic ATP-dependent nucleosome-remodeling activity and is both required for DNA repair and heterochromatin organization. Promotes DNA end resection of double-strand breaks (DSBs) following DNA damage: probably acts by weakening histone DNA interactions in nucleosomes flanking DSBs. Required for the restoration of heterochromatin organization after replication.</text>
</comment>
<dbReference type="PROSITE" id="PS51192">
    <property type="entry name" value="HELICASE_ATP_BIND_1"/>
    <property type="match status" value="1"/>
</dbReference>
<evidence type="ECO:0000256" key="10">
    <source>
        <dbReference type="ARBA" id="ARBA00022840"/>
    </source>
</evidence>
<keyword evidence="10" id="KW-0067">ATP-binding</keyword>
<evidence type="ECO:0000256" key="17">
    <source>
        <dbReference type="SAM" id="MobiDB-lite"/>
    </source>
</evidence>
<evidence type="ECO:0000259" key="18">
    <source>
        <dbReference type="PROSITE" id="PS51192"/>
    </source>
</evidence>
<dbReference type="Pfam" id="PF00176">
    <property type="entry name" value="SNF2-rel_dom"/>
    <property type="match status" value="1"/>
</dbReference>
<evidence type="ECO:0000256" key="13">
    <source>
        <dbReference type="ARBA" id="ARBA00023204"/>
    </source>
</evidence>
<evidence type="ECO:0000313" key="21">
    <source>
        <dbReference type="Proteomes" id="UP000694700"/>
    </source>
</evidence>
<dbReference type="PROSITE" id="PS51194">
    <property type="entry name" value="HELICASE_CTER"/>
    <property type="match status" value="1"/>
</dbReference>
<organism evidence="20 21">
    <name type="scientific">Cyprinus carpio</name>
    <name type="common">Common carp</name>
    <dbReference type="NCBI Taxonomy" id="7962"/>
    <lineage>
        <taxon>Eukaryota</taxon>
        <taxon>Metazoa</taxon>
        <taxon>Chordata</taxon>
        <taxon>Craniata</taxon>
        <taxon>Vertebrata</taxon>
        <taxon>Euteleostomi</taxon>
        <taxon>Actinopterygii</taxon>
        <taxon>Neopterygii</taxon>
        <taxon>Teleostei</taxon>
        <taxon>Ostariophysi</taxon>
        <taxon>Cypriniformes</taxon>
        <taxon>Cyprinidae</taxon>
        <taxon>Cyprininae</taxon>
        <taxon>Cyprinus</taxon>
    </lineage>
</organism>
<dbReference type="Proteomes" id="UP000694700">
    <property type="component" value="Unplaced"/>
</dbReference>
<accession>A0A8C1Z4Q3</accession>
<evidence type="ECO:0000256" key="11">
    <source>
        <dbReference type="ARBA" id="ARBA00022853"/>
    </source>
</evidence>
<dbReference type="GO" id="GO:0003678">
    <property type="term" value="F:DNA helicase activity"/>
    <property type="evidence" value="ECO:0007669"/>
    <property type="project" value="UniProtKB-EC"/>
</dbReference>
<dbReference type="GO" id="GO:0016787">
    <property type="term" value="F:hydrolase activity"/>
    <property type="evidence" value="ECO:0007669"/>
    <property type="project" value="UniProtKB-KW"/>
</dbReference>
<dbReference type="InterPro" id="IPR027417">
    <property type="entry name" value="P-loop_NTPase"/>
</dbReference>
<keyword evidence="11" id="KW-0156">Chromatin regulator</keyword>
<dbReference type="GO" id="GO:0005524">
    <property type="term" value="F:ATP binding"/>
    <property type="evidence" value="ECO:0007669"/>
    <property type="project" value="UniProtKB-KW"/>
</dbReference>
<feature type="compositionally biased region" description="Polar residues" evidence="17">
    <location>
        <begin position="1"/>
        <end position="12"/>
    </location>
</feature>
<keyword evidence="8" id="KW-0378">Hydrolase</keyword>
<name>A0A8C1Z4Q3_CYPCA</name>
<keyword evidence="5" id="KW-0158">Chromosome</keyword>
<feature type="compositionally biased region" description="Acidic residues" evidence="17">
    <location>
        <begin position="96"/>
        <end position="116"/>
    </location>
</feature>
<evidence type="ECO:0000256" key="9">
    <source>
        <dbReference type="ARBA" id="ARBA00022806"/>
    </source>
</evidence>
<comment type="catalytic activity">
    <reaction evidence="15">
        <text>ATP + H2O = ADP + phosphate + H(+)</text>
        <dbReference type="Rhea" id="RHEA:13065"/>
        <dbReference type="ChEBI" id="CHEBI:15377"/>
        <dbReference type="ChEBI" id="CHEBI:15378"/>
        <dbReference type="ChEBI" id="CHEBI:30616"/>
        <dbReference type="ChEBI" id="CHEBI:43474"/>
        <dbReference type="ChEBI" id="CHEBI:456216"/>
        <dbReference type="EC" id="3.6.4.12"/>
    </reaction>
    <physiologicalReaction direction="left-to-right" evidence="15">
        <dbReference type="Rhea" id="RHEA:13066"/>
    </physiologicalReaction>
</comment>
<evidence type="ECO:0000256" key="1">
    <source>
        <dbReference type="ARBA" id="ARBA00004123"/>
    </source>
</evidence>
<dbReference type="InterPro" id="IPR038718">
    <property type="entry name" value="SNF2-like_sf"/>
</dbReference>
<feature type="compositionally biased region" description="Basic and acidic residues" evidence="17">
    <location>
        <begin position="24"/>
        <end position="34"/>
    </location>
</feature>
<evidence type="ECO:0000256" key="14">
    <source>
        <dbReference type="ARBA" id="ARBA00023242"/>
    </source>
</evidence>
<dbReference type="InterPro" id="IPR049730">
    <property type="entry name" value="SNF2/RAD54-like_C"/>
</dbReference>
<dbReference type="Ensembl" id="ENSCCRT00015054920.1">
    <property type="protein sequence ID" value="ENSCCRP00015053148.1"/>
    <property type="gene ID" value="ENSCCRG00015021860.1"/>
</dbReference>
<evidence type="ECO:0000256" key="4">
    <source>
        <dbReference type="ARBA" id="ARBA00012551"/>
    </source>
</evidence>
<keyword evidence="6" id="KW-0547">Nucleotide-binding</keyword>
<comment type="similarity">
    <text evidence="3">Belongs to the SNF2/RAD54 helicase family.</text>
</comment>
<dbReference type="Pfam" id="PF00271">
    <property type="entry name" value="Helicase_C"/>
    <property type="match status" value="1"/>
</dbReference>
<evidence type="ECO:0000259" key="19">
    <source>
        <dbReference type="PROSITE" id="PS51194"/>
    </source>
</evidence>
<dbReference type="Gene3D" id="3.40.50.300">
    <property type="entry name" value="P-loop containing nucleotide triphosphate hydrolases"/>
    <property type="match status" value="1"/>
</dbReference>
<evidence type="ECO:0000256" key="16">
    <source>
        <dbReference type="ARBA" id="ARBA00059123"/>
    </source>
</evidence>